<dbReference type="RefSeq" id="WP_254292157.1">
    <property type="nucleotide sequence ID" value="NZ_JAMLDX010000003.1"/>
</dbReference>
<dbReference type="SUPFAM" id="SSF52096">
    <property type="entry name" value="ClpP/crotonase"/>
    <property type="match status" value="1"/>
</dbReference>
<name>A0A9X2KKW5_9SPHN</name>
<accession>A0A9X2KKW5</accession>
<evidence type="ECO:0000256" key="1">
    <source>
        <dbReference type="ARBA" id="ARBA00005254"/>
    </source>
</evidence>
<dbReference type="Proteomes" id="UP001139451">
    <property type="component" value="Unassembled WGS sequence"/>
</dbReference>
<proteinExistence type="inferred from homology"/>
<dbReference type="PANTHER" id="PTHR43459:SF1">
    <property type="entry name" value="EG:BACN32G11.4 PROTEIN"/>
    <property type="match status" value="1"/>
</dbReference>
<comment type="caution">
    <text evidence="2">The sequence shown here is derived from an EMBL/GenBank/DDBJ whole genome shotgun (WGS) entry which is preliminary data.</text>
</comment>
<gene>
    <name evidence="2" type="ORF">M9978_06355</name>
</gene>
<dbReference type="InterPro" id="IPR029045">
    <property type="entry name" value="ClpP/crotonase-like_dom_sf"/>
</dbReference>
<sequence>MSVLLKNLRNGALTLTLNRPDVRNACSAEMAFDLLDSLNQAAADPEVRAVVITGAGGSFCAGGDLRALGSADPRDPVAARLDSDPIMAQLEQRVHRIVTSGQITTLLHTMGKPTIAVVRGAAAGMGVALAAACDFRIVSDTAFFKTAFATIGVSGDLGCSYYLHRLIGPARAREIMMFSDRIQADAALQMGLVTKVVEDAQLDAESTAFIDRLAQGPTVAYRYIKKNLIAADAANLQAYLELEARNTYRCFETQDAKEAVQAFLDKRTPQFVGR</sequence>
<organism evidence="2 3">
    <name type="scientific">Sphingomonas tagetis</name>
    <dbReference type="NCBI Taxonomy" id="2949092"/>
    <lineage>
        <taxon>Bacteria</taxon>
        <taxon>Pseudomonadati</taxon>
        <taxon>Pseudomonadota</taxon>
        <taxon>Alphaproteobacteria</taxon>
        <taxon>Sphingomonadales</taxon>
        <taxon>Sphingomonadaceae</taxon>
        <taxon>Sphingomonas</taxon>
    </lineage>
</organism>
<evidence type="ECO:0000313" key="3">
    <source>
        <dbReference type="Proteomes" id="UP001139451"/>
    </source>
</evidence>
<dbReference type="InterPro" id="IPR014748">
    <property type="entry name" value="Enoyl-CoA_hydra_C"/>
</dbReference>
<keyword evidence="3" id="KW-1185">Reference proteome</keyword>
<reference evidence="2" key="1">
    <citation type="submission" date="2022-05" db="EMBL/GenBank/DDBJ databases">
        <title>Sphingomonas sp. strain MG17 Genome sequencing and assembly.</title>
        <authorList>
            <person name="Kim I."/>
        </authorList>
    </citation>
    <scope>NUCLEOTIDE SEQUENCE</scope>
    <source>
        <strain evidence="2">MG17</strain>
    </source>
</reference>
<dbReference type="CDD" id="cd06558">
    <property type="entry name" value="crotonase-like"/>
    <property type="match status" value="1"/>
</dbReference>
<dbReference type="AlphaFoldDB" id="A0A9X2KKW5"/>
<dbReference type="Gene3D" id="3.90.226.10">
    <property type="entry name" value="2-enoyl-CoA Hydratase, Chain A, domain 1"/>
    <property type="match status" value="1"/>
</dbReference>
<dbReference type="InterPro" id="IPR001753">
    <property type="entry name" value="Enoyl-CoA_hydra/iso"/>
</dbReference>
<dbReference type="PANTHER" id="PTHR43459">
    <property type="entry name" value="ENOYL-COA HYDRATASE"/>
    <property type="match status" value="1"/>
</dbReference>
<dbReference type="Gene3D" id="1.10.12.10">
    <property type="entry name" value="Lyase 2-enoyl-coa Hydratase, Chain A, domain 2"/>
    <property type="match status" value="1"/>
</dbReference>
<dbReference type="Pfam" id="PF00378">
    <property type="entry name" value="ECH_1"/>
    <property type="match status" value="1"/>
</dbReference>
<evidence type="ECO:0000313" key="2">
    <source>
        <dbReference type="EMBL" id="MCP3730047.1"/>
    </source>
</evidence>
<dbReference type="GO" id="GO:0003824">
    <property type="term" value="F:catalytic activity"/>
    <property type="evidence" value="ECO:0007669"/>
    <property type="project" value="UniProtKB-ARBA"/>
</dbReference>
<protein>
    <submittedName>
        <fullName evidence="2">Enoyl-CoA hydratase</fullName>
    </submittedName>
</protein>
<dbReference type="EMBL" id="JAMLDX010000003">
    <property type="protein sequence ID" value="MCP3730047.1"/>
    <property type="molecule type" value="Genomic_DNA"/>
</dbReference>
<comment type="similarity">
    <text evidence="1">Belongs to the enoyl-CoA hydratase/isomerase family.</text>
</comment>